<accession>A0A6A6YLH9</accession>
<dbReference type="EMBL" id="MU003702">
    <property type="protein sequence ID" value="KAF2808727.1"/>
    <property type="molecule type" value="Genomic_DNA"/>
</dbReference>
<proteinExistence type="predicted"/>
<keyword evidence="7 9" id="KW-0472">Membrane</keyword>
<reference evidence="12" key="2">
    <citation type="submission" date="2020-04" db="EMBL/GenBank/DDBJ databases">
        <authorList>
            <consortium name="NCBI Genome Project"/>
        </authorList>
    </citation>
    <scope>NUCLEOTIDE SEQUENCE</scope>
    <source>
        <strain evidence="12">CBS 304.34</strain>
    </source>
</reference>
<keyword evidence="4 9" id="KW-0812">Transmembrane</keyword>
<feature type="region of interest" description="Disordered" evidence="8">
    <location>
        <begin position="1"/>
        <end position="39"/>
    </location>
</feature>
<evidence type="ECO:0000256" key="9">
    <source>
        <dbReference type="SAM" id="Phobius"/>
    </source>
</evidence>
<dbReference type="RefSeq" id="XP_033575691.1">
    <property type="nucleotide sequence ID" value="XM_033722925.1"/>
</dbReference>
<keyword evidence="5 9" id="KW-1133">Transmembrane helix</keyword>
<feature type="compositionally biased region" description="Polar residues" evidence="8">
    <location>
        <begin position="430"/>
        <end position="449"/>
    </location>
</feature>
<evidence type="ECO:0000256" key="7">
    <source>
        <dbReference type="ARBA" id="ARBA00023136"/>
    </source>
</evidence>
<evidence type="ECO:0000256" key="2">
    <source>
        <dbReference type="ARBA" id="ARBA00022448"/>
    </source>
</evidence>
<dbReference type="Pfam" id="PF25539">
    <property type="entry name" value="Bestrophin_2"/>
    <property type="match status" value="1"/>
</dbReference>
<organism evidence="10">
    <name type="scientific">Mytilinidion resinicola</name>
    <dbReference type="NCBI Taxonomy" id="574789"/>
    <lineage>
        <taxon>Eukaryota</taxon>
        <taxon>Fungi</taxon>
        <taxon>Dikarya</taxon>
        <taxon>Ascomycota</taxon>
        <taxon>Pezizomycotina</taxon>
        <taxon>Dothideomycetes</taxon>
        <taxon>Pleosporomycetidae</taxon>
        <taxon>Mytilinidiales</taxon>
        <taxon>Mytilinidiaceae</taxon>
        <taxon>Mytilinidion</taxon>
    </lineage>
</organism>
<dbReference type="GeneID" id="54463818"/>
<feature type="region of interest" description="Disordered" evidence="8">
    <location>
        <begin position="418"/>
        <end position="459"/>
    </location>
</feature>
<dbReference type="OrthoDB" id="1368at2759"/>
<dbReference type="InterPro" id="IPR044669">
    <property type="entry name" value="YneE/VCCN1/2-like"/>
</dbReference>
<dbReference type="AlphaFoldDB" id="A0A6A6YLH9"/>
<dbReference type="PANTHER" id="PTHR33281:SF19">
    <property type="entry name" value="VOLTAGE-DEPENDENT ANION CHANNEL-FORMING PROTEIN YNEE"/>
    <property type="match status" value="1"/>
</dbReference>
<evidence type="ECO:0000256" key="4">
    <source>
        <dbReference type="ARBA" id="ARBA00022692"/>
    </source>
</evidence>
<keyword evidence="6" id="KW-0406">Ion transport</keyword>
<dbReference type="PANTHER" id="PTHR33281">
    <property type="entry name" value="UPF0187 PROTEIN YNEE"/>
    <property type="match status" value="1"/>
</dbReference>
<sequence length="459" mass="51692">MPTIFTRPNSSRDQPQKRKSIFPQLNFSRDQPQTRKSKTRKTQLQFKDYFVGPRDPAKHSKWPRAMQMHGSVMPKLFLPICFYSIWVTVVTAVSVCVQDLAVHPIVLTVLGIVVGLALNFRSSTAYERYESGRKAWAALTSTSQSLARVIWMHTEVRGGEDGDDEIGKTDLLGKVSCLNLITAFAFALKHKLRYEPYTHYEDLQELVGHLDTFAKAADSAATRQDTRRHRLDQYLRLPMLRANPQAALGKTSRPLGSLPLEILSYISRYSLVTCERVLDTPMPIAYSIAISQITWIYVLTLPFQLQHIMEWTAIPVSIVTSYIILGIAQIGNEIDNPFGIEVNDLPLERFCTRIASDITITTANPRPEGLEFFERPDNPVFFPMSFDGYDTWLEKHPAETCAVLLARAGMTKTAMQRRQSAHNKVEESDTATMDTGTTCRGSDTGTIHESNAAMGKEEV</sequence>
<name>A0A6A6YLH9_9PEZI</name>
<evidence type="ECO:0000256" key="3">
    <source>
        <dbReference type="ARBA" id="ARBA00022475"/>
    </source>
</evidence>
<gene>
    <name evidence="10 12" type="ORF">BDZ99DRAFT_488659</name>
</gene>
<comment type="subcellular location">
    <subcellularLocation>
        <location evidence="1">Cell membrane</location>
        <topology evidence="1">Multi-pass membrane protein</topology>
    </subcellularLocation>
</comment>
<evidence type="ECO:0000256" key="8">
    <source>
        <dbReference type="SAM" id="MobiDB-lite"/>
    </source>
</evidence>
<evidence type="ECO:0000313" key="11">
    <source>
        <dbReference type="Proteomes" id="UP000504636"/>
    </source>
</evidence>
<keyword evidence="3" id="KW-1003">Cell membrane</keyword>
<dbReference type="Proteomes" id="UP000504636">
    <property type="component" value="Unplaced"/>
</dbReference>
<evidence type="ECO:0000256" key="5">
    <source>
        <dbReference type="ARBA" id="ARBA00022989"/>
    </source>
</evidence>
<keyword evidence="2" id="KW-0813">Transport</keyword>
<feature type="transmembrane region" description="Helical" evidence="9">
    <location>
        <begin position="76"/>
        <end position="95"/>
    </location>
</feature>
<feature type="compositionally biased region" description="Polar residues" evidence="8">
    <location>
        <begin position="1"/>
        <end position="13"/>
    </location>
</feature>
<dbReference type="GO" id="GO:0005886">
    <property type="term" value="C:plasma membrane"/>
    <property type="evidence" value="ECO:0007669"/>
    <property type="project" value="UniProtKB-SubCell"/>
</dbReference>
<evidence type="ECO:0000256" key="6">
    <source>
        <dbReference type="ARBA" id="ARBA00023065"/>
    </source>
</evidence>
<feature type="transmembrane region" description="Helical" evidence="9">
    <location>
        <begin position="101"/>
        <end position="120"/>
    </location>
</feature>
<evidence type="ECO:0000313" key="10">
    <source>
        <dbReference type="EMBL" id="KAF2808727.1"/>
    </source>
</evidence>
<protein>
    <submittedName>
        <fullName evidence="10">Membrane protein</fullName>
    </submittedName>
</protein>
<dbReference type="GO" id="GO:0005254">
    <property type="term" value="F:chloride channel activity"/>
    <property type="evidence" value="ECO:0007669"/>
    <property type="project" value="InterPro"/>
</dbReference>
<keyword evidence="11" id="KW-1185">Reference proteome</keyword>
<evidence type="ECO:0000313" key="12">
    <source>
        <dbReference type="RefSeq" id="XP_033575691.1"/>
    </source>
</evidence>
<reference evidence="12" key="3">
    <citation type="submission" date="2025-04" db="UniProtKB">
        <authorList>
            <consortium name="RefSeq"/>
        </authorList>
    </citation>
    <scope>IDENTIFICATION</scope>
    <source>
        <strain evidence="12">CBS 304.34</strain>
    </source>
</reference>
<reference evidence="10 12" key="1">
    <citation type="journal article" date="2020" name="Stud. Mycol.">
        <title>101 Dothideomycetes genomes: a test case for predicting lifestyles and emergence of pathogens.</title>
        <authorList>
            <person name="Haridas S."/>
            <person name="Albert R."/>
            <person name="Binder M."/>
            <person name="Bloem J."/>
            <person name="Labutti K."/>
            <person name="Salamov A."/>
            <person name="Andreopoulos B."/>
            <person name="Baker S."/>
            <person name="Barry K."/>
            <person name="Bills G."/>
            <person name="Bluhm B."/>
            <person name="Cannon C."/>
            <person name="Castanera R."/>
            <person name="Culley D."/>
            <person name="Daum C."/>
            <person name="Ezra D."/>
            <person name="Gonzalez J."/>
            <person name="Henrissat B."/>
            <person name="Kuo A."/>
            <person name="Liang C."/>
            <person name="Lipzen A."/>
            <person name="Lutzoni F."/>
            <person name="Magnuson J."/>
            <person name="Mondo S."/>
            <person name="Nolan M."/>
            <person name="Ohm R."/>
            <person name="Pangilinan J."/>
            <person name="Park H.-J."/>
            <person name="Ramirez L."/>
            <person name="Alfaro M."/>
            <person name="Sun H."/>
            <person name="Tritt A."/>
            <person name="Yoshinaga Y."/>
            <person name="Zwiers L.-H."/>
            <person name="Turgeon B."/>
            <person name="Goodwin S."/>
            <person name="Spatafora J."/>
            <person name="Crous P."/>
            <person name="Grigoriev I."/>
        </authorList>
    </citation>
    <scope>NUCLEOTIDE SEQUENCE</scope>
    <source>
        <strain evidence="10 12">CBS 304.34</strain>
    </source>
</reference>
<evidence type="ECO:0000256" key="1">
    <source>
        <dbReference type="ARBA" id="ARBA00004651"/>
    </source>
</evidence>